<dbReference type="EC" id="1.-.-.-" evidence="8"/>
<evidence type="ECO:0000256" key="8">
    <source>
        <dbReference type="PIRNR" id="PIRNR000232"/>
    </source>
</evidence>
<dbReference type="EMBL" id="JAFBBU010000001">
    <property type="protein sequence ID" value="MBM7471482.1"/>
    <property type="molecule type" value="Genomic_DNA"/>
</dbReference>
<evidence type="ECO:0000313" key="10">
    <source>
        <dbReference type="EMBL" id="MBM7471482.1"/>
    </source>
</evidence>
<reference evidence="10 11" key="1">
    <citation type="submission" date="2021-01" db="EMBL/GenBank/DDBJ databases">
        <title>Sequencing the genomes of 1000 actinobacteria strains.</title>
        <authorList>
            <person name="Klenk H.-P."/>
        </authorList>
    </citation>
    <scope>NUCLEOTIDE SEQUENCE [LARGE SCALE GENOMIC DNA]</scope>
    <source>
        <strain evidence="10 11">DSM 13057</strain>
    </source>
</reference>
<organism evidence="10 11">
    <name type="scientific">Subtercola frigoramans</name>
    <dbReference type="NCBI Taxonomy" id="120298"/>
    <lineage>
        <taxon>Bacteria</taxon>
        <taxon>Bacillati</taxon>
        <taxon>Actinomycetota</taxon>
        <taxon>Actinomycetes</taxon>
        <taxon>Micrococcales</taxon>
        <taxon>Microbacteriaceae</taxon>
        <taxon>Subtercola</taxon>
    </lineage>
</organism>
<evidence type="ECO:0000256" key="5">
    <source>
        <dbReference type="ARBA" id="ARBA00022857"/>
    </source>
</evidence>
<dbReference type="Pfam" id="PF00881">
    <property type="entry name" value="Nitroreductase"/>
    <property type="match status" value="1"/>
</dbReference>
<dbReference type="PANTHER" id="PTHR43821:SF1">
    <property type="entry name" value="NAD(P)H NITROREDUCTASE YDJA-RELATED"/>
    <property type="match status" value="1"/>
</dbReference>
<feature type="domain" description="Nitroreductase" evidence="9">
    <location>
        <begin position="8"/>
        <end position="159"/>
    </location>
</feature>
<dbReference type="SUPFAM" id="SSF55469">
    <property type="entry name" value="FMN-dependent nitroreductase-like"/>
    <property type="match status" value="1"/>
</dbReference>
<name>A0ABS2L323_9MICO</name>
<sequence>MSAFTSMKQRRSYSRVGGSAPDHDEILRLVEAAGTVADHGSLRPWRFIEIRGGARARLGSALAEGSGASSDLERAGFISKAERAPLLIAIVAAHKQSEKVTTWEQDAVAAGVTHALSLLLDEAGWGVIWRTGPFTRTGPVRRVHELQANEELLGWLYVGERPVGERPVGERPVGERGARRTLIDAADHVTVLS</sequence>
<dbReference type="InterPro" id="IPR026021">
    <property type="entry name" value="YdjA-like"/>
</dbReference>
<dbReference type="PANTHER" id="PTHR43821">
    <property type="entry name" value="NAD(P)H NITROREDUCTASE YDJA-RELATED"/>
    <property type="match status" value="1"/>
</dbReference>
<dbReference type="InterPro" id="IPR029479">
    <property type="entry name" value="Nitroreductase"/>
</dbReference>
<dbReference type="Proteomes" id="UP000776164">
    <property type="component" value="Unassembled WGS sequence"/>
</dbReference>
<dbReference type="InterPro" id="IPR052530">
    <property type="entry name" value="NAD(P)H_nitroreductase"/>
</dbReference>
<dbReference type="Gene3D" id="3.40.109.10">
    <property type="entry name" value="NADH Oxidase"/>
    <property type="match status" value="1"/>
</dbReference>
<comment type="cofactor">
    <cofactor evidence="1 8">
        <name>FMN</name>
        <dbReference type="ChEBI" id="CHEBI:58210"/>
    </cofactor>
</comment>
<dbReference type="RefSeq" id="WP_205107510.1">
    <property type="nucleotide sequence ID" value="NZ_BAAAHT010000013.1"/>
</dbReference>
<gene>
    <name evidence="10" type="ORF">JOE66_001116</name>
</gene>
<keyword evidence="4 8" id="KW-0288">FMN</keyword>
<comment type="caution">
    <text evidence="10">The sequence shown here is derived from an EMBL/GenBank/DDBJ whole genome shotgun (WGS) entry which is preliminary data.</text>
</comment>
<keyword evidence="5 8" id="KW-0521">NADP</keyword>
<evidence type="ECO:0000313" key="11">
    <source>
        <dbReference type="Proteomes" id="UP000776164"/>
    </source>
</evidence>
<evidence type="ECO:0000256" key="3">
    <source>
        <dbReference type="ARBA" id="ARBA00022630"/>
    </source>
</evidence>
<keyword evidence="11" id="KW-1185">Reference proteome</keyword>
<evidence type="ECO:0000256" key="7">
    <source>
        <dbReference type="ARBA" id="ARBA00023027"/>
    </source>
</evidence>
<evidence type="ECO:0000256" key="2">
    <source>
        <dbReference type="ARBA" id="ARBA00007118"/>
    </source>
</evidence>
<accession>A0ABS2L323</accession>
<dbReference type="InterPro" id="IPR000415">
    <property type="entry name" value="Nitroreductase-like"/>
</dbReference>
<comment type="similarity">
    <text evidence="2 8">Belongs to the nitroreductase family.</text>
</comment>
<evidence type="ECO:0000256" key="6">
    <source>
        <dbReference type="ARBA" id="ARBA00023002"/>
    </source>
</evidence>
<keyword evidence="7 8" id="KW-0520">NAD</keyword>
<keyword evidence="3 8" id="KW-0285">Flavoprotein</keyword>
<evidence type="ECO:0000256" key="4">
    <source>
        <dbReference type="ARBA" id="ARBA00022643"/>
    </source>
</evidence>
<dbReference type="PIRSF" id="PIRSF000232">
    <property type="entry name" value="YdjA"/>
    <property type="match status" value="1"/>
</dbReference>
<evidence type="ECO:0000259" key="9">
    <source>
        <dbReference type="Pfam" id="PF00881"/>
    </source>
</evidence>
<proteinExistence type="inferred from homology"/>
<keyword evidence="6 8" id="KW-0560">Oxidoreductase</keyword>
<evidence type="ECO:0000256" key="1">
    <source>
        <dbReference type="ARBA" id="ARBA00001917"/>
    </source>
</evidence>
<protein>
    <recommendedName>
        <fullName evidence="8">Putative NAD(P)H nitroreductase</fullName>
        <ecNumber evidence="8">1.-.-.-</ecNumber>
    </recommendedName>
</protein>